<feature type="region of interest" description="Disordered" evidence="9">
    <location>
        <begin position="468"/>
        <end position="513"/>
    </location>
</feature>
<name>A0ABR3AGF4_9AGAR</name>
<evidence type="ECO:0000313" key="11">
    <source>
        <dbReference type="EMBL" id="KAL0072653.1"/>
    </source>
</evidence>
<evidence type="ECO:0000256" key="5">
    <source>
        <dbReference type="ARBA" id="ARBA00022989"/>
    </source>
</evidence>
<feature type="compositionally biased region" description="Polar residues" evidence="9">
    <location>
        <begin position="720"/>
        <end position="734"/>
    </location>
</feature>
<keyword evidence="2" id="KW-0813">Transport</keyword>
<feature type="repeat" description="Solcar" evidence="8">
    <location>
        <begin position="262"/>
        <end position="353"/>
    </location>
</feature>
<dbReference type="SUPFAM" id="SSF48350">
    <property type="entry name" value="GTPase activation domain, GAP"/>
    <property type="match status" value="1"/>
</dbReference>
<comment type="subcellular location">
    <subcellularLocation>
        <location evidence="1">Mitochondrion membrane</location>
        <topology evidence="1">Multi-pass membrane protein</topology>
    </subcellularLocation>
</comment>
<organism evidence="11 12">
    <name type="scientific">Marasmius tenuissimus</name>
    <dbReference type="NCBI Taxonomy" id="585030"/>
    <lineage>
        <taxon>Eukaryota</taxon>
        <taxon>Fungi</taxon>
        <taxon>Dikarya</taxon>
        <taxon>Basidiomycota</taxon>
        <taxon>Agaricomycotina</taxon>
        <taxon>Agaricomycetes</taxon>
        <taxon>Agaricomycetidae</taxon>
        <taxon>Agaricales</taxon>
        <taxon>Marasmiineae</taxon>
        <taxon>Marasmiaceae</taxon>
        <taxon>Marasmius</taxon>
    </lineage>
</organism>
<feature type="compositionally biased region" description="Low complexity" evidence="9">
    <location>
        <begin position="1329"/>
        <end position="1348"/>
    </location>
</feature>
<feature type="compositionally biased region" description="Polar residues" evidence="9">
    <location>
        <begin position="619"/>
        <end position="635"/>
    </location>
</feature>
<proteinExistence type="predicted"/>
<dbReference type="InterPro" id="IPR002067">
    <property type="entry name" value="MCP"/>
</dbReference>
<keyword evidence="5" id="KW-1133">Transmembrane helix</keyword>
<feature type="region of interest" description="Disordered" evidence="9">
    <location>
        <begin position="397"/>
        <end position="451"/>
    </location>
</feature>
<sequence>MSSSSSSSNSSSALSSKLLGGLLSPEVASYFIAGGCAGAASRTVVSPLERLKIIQQVQPKGSTQYKGVWKSLVRMWNEEGFRGYMRGNGINCLRIVPYSAVQFTTYEQLKKWFTSHGSKELDTPKRLASGALAGITSVCSTYPLDLVRARLSIATASIIVHSQQHGAPAAEAPIPSASNAKPATAPRLVNAMHTAATVGGKHYTASELTIWGMTLKIIREEGGIRGLYRGLVATAFGVAPYVGINFAAYEFLRGIITPPGKTTVSRKLACGALAGSISQTLTYPFDVLRRKMQVTGMKSGDLGIKYTGAIDALVGIMRTEGITGLYRGLWPNLLKVAPSIATSFFTYELDLQAALAAPRPRSSSLAQAMGQGSSKPSTPQRGIASLASTGFKLKRAFAGRRKKSEDATTSFSSASSHSDRELDVSVGSSQPARAAAAVPPSEVTAPSSPAVSQQTKLTLKLVTQVLPTRSNNIKSAPLPPPPVPSKPAPMQNNKLSVPDATASRNVDNRGSIIPISPGISSAVNFMRIGEEEREKERLDAQRTTDLGKEKGAEKGADKEADTRRLKDKGKQADVDPERKEERSKERPVSNGNDDKLKQIWRKSDSTMSHHTIRPGAQVGNRSSRPVSMAESLQSNHTVVPVNKRLSALLTDAEFQMPEEDDSSFKSASEELVPLPPPVIAPVDFSTASSSPSATKSKRRSMSLNLGSLTQKTQLPPPPATSLSVGSATELQHASKSLPGPPAMPSTARETPSLTRAAANGIISPSSSGSQTTGNNIRGRLAAWSATSRSTDGHGPNAIPPSRPAQAPHVPPSSFPRNAPHQPTGLRQTAISITGGLAPAAGLAKRAVEKMGRAWGGFSSHSNSSSHSGYSPSSSPSSSDHNLGRTSTNTGGSMGSLNNKGKSRRTPDAPSGAWSVASSTNSMSDTEGPSLGKKVRGPMRGLSPGQGGVVFGRRLDVVVAETVIGAGLSGHGGTQGHERMGSVDKDNLVWGVHEEGLFRVNGRPSHVSRLRKEFDAGCDFDMRECSPGDLDPHAVASVFKAFLRELPEPILTHNLLPYFEAALSQENATNAEAQASASPQKSVPRGPTLPAGPKAGFTGLRKPPSLSTLAMPNFSGMRPPSRNLRRALRSLLGQLPSENKDLIRTVTELIKATAKEHRETKMPLSNLLLVFCPSLNMNPPLLRVLCEAEGIWDGPPIESPVLDIKRESVFMDIKPESSSTSTNASIKDEDGDDDEQIFSDARDGPVEDTSSVGSSQPSEPFDPVLHRTGSKREAPRSRPMGPRRAGATPSNNDGSPSSPAASSISIATSESRSIPSPSDRGFVFSPPPLSSSAESLPTASSSSAAPSLADVQLKSETSDKKPLDLGSVQIADDLEHDLLNPRRFMVSNGPVEFPRTSGSIPTTPITTSHRRSILPLSLAGLSDAVSNSAPSSPAAKRMKKPSLSLLFNKRSASSLTSSGTHNISSPCMTARSVSDSSISTPLTAMTARSTTFDLPPMLDTEIQNTPLRFGMGFDAPPTAKRFPEDEQEPSKVEPVEEPIPRISAPTPPPGETPIAKMYSASSSTLSLSLNSNTESPQRFDSPNHPYASHLRSKPTRQQLMAKQSTASLNHLMLLDDEEQEDWTQSVLIAAGAER</sequence>
<dbReference type="PROSITE" id="PS50238">
    <property type="entry name" value="RHOGAP"/>
    <property type="match status" value="1"/>
</dbReference>
<evidence type="ECO:0000256" key="7">
    <source>
        <dbReference type="ARBA" id="ARBA00023136"/>
    </source>
</evidence>
<evidence type="ECO:0000256" key="8">
    <source>
        <dbReference type="PROSITE-ProRule" id="PRU00282"/>
    </source>
</evidence>
<feature type="compositionally biased region" description="Basic and acidic residues" evidence="9">
    <location>
        <begin position="1520"/>
        <end position="1533"/>
    </location>
</feature>
<feature type="compositionally biased region" description="Basic and acidic residues" evidence="9">
    <location>
        <begin position="532"/>
        <end position="604"/>
    </location>
</feature>
<feature type="region of interest" description="Disordered" evidence="9">
    <location>
        <begin position="1453"/>
        <end position="1472"/>
    </location>
</feature>
<evidence type="ECO:0000313" key="12">
    <source>
        <dbReference type="Proteomes" id="UP001437256"/>
    </source>
</evidence>
<feature type="compositionally biased region" description="Low complexity" evidence="9">
    <location>
        <begin position="407"/>
        <end position="416"/>
    </location>
</feature>
<evidence type="ECO:0000256" key="3">
    <source>
        <dbReference type="ARBA" id="ARBA00022692"/>
    </source>
</evidence>
<feature type="compositionally biased region" description="Low complexity" evidence="9">
    <location>
        <begin position="1294"/>
        <end position="1313"/>
    </location>
</feature>
<dbReference type="Gene3D" id="1.10.555.10">
    <property type="entry name" value="Rho GTPase activation protein"/>
    <property type="match status" value="1"/>
</dbReference>
<feature type="compositionally biased region" description="Polar residues" evidence="9">
    <location>
        <begin position="370"/>
        <end position="380"/>
    </location>
</feature>
<dbReference type="Pfam" id="PF00153">
    <property type="entry name" value="Mito_carr"/>
    <property type="match status" value="4"/>
</dbReference>
<feature type="compositionally biased region" description="Low complexity" evidence="9">
    <location>
        <begin position="1564"/>
        <end position="1574"/>
    </location>
</feature>
<dbReference type="PROSITE" id="PS50920">
    <property type="entry name" value="SOLCAR"/>
    <property type="match status" value="3"/>
</dbReference>
<evidence type="ECO:0000256" key="9">
    <source>
        <dbReference type="SAM" id="MobiDB-lite"/>
    </source>
</evidence>
<dbReference type="SUPFAM" id="SSF103506">
    <property type="entry name" value="Mitochondrial carrier"/>
    <property type="match status" value="1"/>
</dbReference>
<comment type="caution">
    <text evidence="11">The sequence shown here is derived from an EMBL/GenBank/DDBJ whole genome shotgun (WGS) entry which is preliminary data.</text>
</comment>
<keyword evidence="4" id="KW-0677">Repeat</keyword>
<accession>A0ABR3AGF4</accession>
<feature type="region of interest" description="Disordered" evidence="9">
    <location>
        <begin position="532"/>
        <end position="635"/>
    </location>
</feature>
<feature type="compositionally biased region" description="Polar residues" evidence="9">
    <location>
        <begin position="1247"/>
        <end position="1257"/>
    </location>
</feature>
<dbReference type="InterPro" id="IPR018108">
    <property type="entry name" value="MCP_transmembrane"/>
</dbReference>
<dbReference type="PANTHER" id="PTHR24089">
    <property type="entry name" value="SOLUTE CARRIER FAMILY 25"/>
    <property type="match status" value="1"/>
</dbReference>
<gene>
    <name evidence="11" type="ORF">AAF712_000416</name>
</gene>
<evidence type="ECO:0000256" key="2">
    <source>
        <dbReference type="ARBA" id="ARBA00022448"/>
    </source>
</evidence>
<evidence type="ECO:0000256" key="4">
    <source>
        <dbReference type="ARBA" id="ARBA00022737"/>
    </source>
</evidence>
<evidence type="ECO:0000256" key="1">
    <source>
        <dbReference type="ARBA" id="ARBA00004225"/>
    </source>
</evidence>
<keyword evidence="12" id="KW-1185">Reference proteome</keyword>
<keyword evidence="7 8" id="KW-0472">Membrane</keyword>
<feature type="region of interest" description="Disordered" evidence="9">
    <location>
        <begin position="785"/>
        <end position="823"/>
    </location>
</feature>
<feature type="region of interest" description="Disordered" evidence="9">
    <location>
        <begin position="857"/>
        <end position="944"/>
    </location>
</feature>
<feature type="repeat" description="Solcar" evidence="8">
    <location>
        <begin position="25"/>
        <end position="112"/>
    </location>
</feature>
<dbReference type="InterPro" id="IPR023395">
    <property type="entry name" value="MCP_dom_sf"/>
</dbReference>
<feature type="compositionally biased region" description="Low complexity" evidence="9">
    <location>
        <begin position="858"/>
        <end position="878"/>
    </location>
</feature>
<reference evidence="11 12" key="1">
    <citation type="submission" date="2024-05" db="EMBL/GenBank/DDBJ databases">
        <title>A draft genome resource for the thread blight pathogen Marasmius tenuissimus strain MS-2.</title>
        <authorList>
            <person name="Yulfo-Soto G.E."/>
            <person name="Baruah I.K."/>
            <person name="Amoako-Attah I."/>
            <person name="Bukari Y."/>
            <person name="Meinhardt L.W."/>
            <person name="Bailey B.A."/>
            <person name="Cohen S.P."/>
        </authorList>
    </citation>
    <scope>NUCLEOTIDE SEQUENCE [LARGE SCALE GENOMIC DNA]</scope>
    <source>
        <strain evidence="11 12">MS-2</strain>
    </source>
</reference>
<feature type="region of interest" description="Disordered" evidence="9">
    <location>
        <begin position="1518"/>
        <end position="1549"/>
    </location>
</feature>
<evidence type="ECO:0000256" key="6">
    <source>
        <dbReference type="ARBA" id="ARBA00023128"/>
    </source>
</evidence>
<feature type="region of interest" description="Disordered" evidence="9">
    <location>
        <begin position="707"/>
        <end position="752"/>
    </location>
</feature>
<dbReference type="CDD" id="cd00159">
    <property type="entry name" value="RhoGAP"/>
    <property type="match status" value="1"/>
</dbReference>
<feature type="compositionally biased region" description="Polar residues" evidence="9">
    <location>
        <begin position="1069"/>
        <end position="1080"/>
    </location>
</feature>
<feature type="region of interest" description="Disordered" evidence="9">
    <location>
        <begin position="1564"/>
        <end position="1594"/>
    </location>
</feature>
<feature type="compositionally biased region" description="Polar residues" evidence="9">
    <location>
        <begin position="1215"/>
        <end position="1224"/>
    </location>
</feature>
<dbReference type="Gene3D" id="1.50.40.10">
    <property type="entry name" value="Mitochondrial carrier domain"/>
    <property type="match status" value="1"/>
</dbReference>
<feature type="region of interest" description="Disordered" evidence="9">
    <location>
        <begin position="362"/>
        <end position="382"/>
    </location>
</feature>
<feature type="compositionally biased region" description="Pro residues" evidence="9">
    <location>
        <begin position="797"/>
        <end position="813"/>
    </location>
</feature>
<dbReference type="Proteomes" id="UP001437256">
    <property type="component" value="Unassembled WGS sequence"/>
</dbReference>
<feature type="compositionally biased region" description="Pro residues" evidence="9">
    <location>
        <begin position="477"/>
        <end position="487"/>
    </location>
</feature>
<dbReference type="EMBL" id="JBBXMP010000001">
    <property type="protein sequence ID" value="KAL0072653.1"/>
    <property type="molecule type" value="Genomic_DNA"/>
</dbReference>
<dbReference type="SMART" id="SM00324">
    <property type="entry name" value="RhoGAP"/>
    <property type="match status" value="1"/>
</dbReference>
<feature type="domain" description="Rho-GAP" evidence="10">
    <location>
        <begin position="965"/>
        <end position="1221"/>
    </location>
</feature>
<keyword evidence="6" id="KW-0496">Mitochondrion</keyword>
<feature type="region of interest" description="Disordered" evidence="9">
    <location>
        <begin position="1212"/>
        <end position="1365"/>
    </location>
</feature>
<keyword evidence="3 8" id="KW-0812">Transmembrane</keyword>
<dbReference type="PRINTS" id="PR00926">
    <property type="entry name" value="MITOCARRIER"/>
</dbReference>
<feature type="region of interest" description="Disordered" evidence="9">
    <location>
        <begin position="1069"/>
        <end position="1101"/>
    </location>
</feature>
<feature type="compositionally biased region" description="Polar residues" evidence="9">
    <location>
        <begin position="879"/>
        <end position="899"/>
    </location>
</feature>
<protein>
    <recommendedName>
        <fullName evidence="10">Rho-GAP domain-containing protein</fullName>
    </recommendedName>
</protein>
<evidence type="ECO:0000259" key="10">
    <source>
        <dbReference type="PROSITE" id="PS50238"/>
    </source>
</evidence>
<dbReference type="Pfam" id="PF00620">
    <property type="entry name" value="RhoGAP"/>
    <property type="match status" value="2"/>
</dbReference>
<dbReference type="InterPro" id="IPR008936">
    <property type="entry name" value="Rho_GTPase_activation_prot"/>
</dbReference>
<dbReference type="InterPro" id="IPR000198">
    <property type="entry name" value="RhoGAP_dom"/>
</dbReference>
<feature type="repeat" description="Solcar" evidence="8">
    <location>
        <begin position="121"/>
        <end position="255"/>
    </location>
</feature>
<feature type="compositionally biased region" description="Polar residues" evidence="9">
    <location>
        <begin position="915"/>
        <end position="926"/>
    </location>
</feature>